<feature type="region of interest" description="Disordered" evidence="1">
    <location>
        <begin position="1"/>
        <end position="27"/>
    </location>
</feature>
<comment type="caution">
    <text evidence="2">The sequence shown here is derived from an EMBL/GenBank/DDBJ whole genome shotgun (WGS) entry which is preliminary data.</text>
</comment>
<accession>A0AAW0U7M4</accession>
<dbReference type="Proteomes" id="UP001487740">
    <property type="component" value="Unassembled WGS sequence"/>
</dbReference>
<name>A0AAW0U7M4_SCYPA</name>
<keyword evidence="3" id="KW-1185">Reference proteome</keyword>
<dbReference type="AlphaFoldDB" id="A0AAW0U7M4"/>
<protein>
    <submittedName>
        <fullName evidence="2">Uncharacterized protein</fullName>
    </submittedName>
</protein>
<proteinExistence type="predicted"/>
<evidence type="ECO:0000313" key="3">
    <source>
        <dbReference type="Proteomes" id="UP001487740"/>
    </source>
</evidence>
<gene>
    <name evidence="2" type="ORF">O3P69_005945</name>
</gene>
<feature type="compositionally biased region" description="Pro residues" evidence="1">
    <location>
        <begin position="1"/>
        <end position="23"/>
    </location>
</feature>
<feature type="compositionally biased region" description="Polar residues" evidence="1">
    <location>
        <begin position="103"/>
        <end position="112"/>
    </location>
</feature>
<reference evidence="2 3" key="1">
    <citation type="submission" date="2023-03" db="EMBL/GenBank/DDBJ databases">
        <title>High-quality genome of Scylla paramamosain provides insights in environmental adaptation.</title>
        <authorList>
            <person name="Zhang L."/>
        </authorList>
    </citation>
    <scope>NUCLEOTIDE SEQUENCE [LARGE SCALE GENOMIC DNA]</scope>
    <source>
        <strain evidence="2">LZ_2023a</strain>
        <tissue evidence="2">Muscle</tissue>
    </source>
</reference>
<evidence type="ECO:0000313" key="2">
    <source>
        <dbReference type="EMBL" id="KAK8394815.1"/>
    </source>
</evidence>
<sequence>MDLSEPPIPSNLPTPFPNPPHPLPRSTTTCCVSTYLLPTPHYPHPIPHLHSRPAASDLQFPPGALSGRHRLGHTCSIHKTPQPDLPITSLKSPLHEGRAPIGSPSTTRQFTGGTLLPGTVAP</sequence>
<evidence type="ECO:0000256" key="1">
    <source>
        <dbReference type="SAM" id="MobiDB-lite"/>
    </source>
</evidence>
<organism evidence="2 3">
    <name type="scientific">Scylla paramamosain</name>
    <name type="common">Mud crab</name>
    <dbReference type="NCBI Taxonomy" id="85552"/>
    <lineage>
        <taxon>Eukaryota</taxon>
        <taxon>Metazoa</taxon>
        <taxon>Ecdysozoa</taxon>
        <taxon>Arthropoda</taxon>
        <taxon>Crustacea</taxon>
        <taxon>Multicrustacea</taxon>
        <taxon>Malacostraca</taxon>
        <taxon>Eumalacostraca</taxon>
        <taxon>Eucarida</taxon>
        <taxon>Decapoda</taxon>
        <taxon>Pleocyemata</taxon>
        <taxon>Brachyura</taxon>
        <taxon>Eubrachyura</taxon>
        <taxon>Portunoidea</taxon>
        <taxon>Portunidae</taxon>
        <taxon>Portuninae</taxon>
        <taxon>Scylla</taxon>
    </lineage>
</organism>
<dbReference type="EMBL" id="JARAKH010000018">
    <property type="protein sequence ID" value="KAK8394815.1"/>
    <property type="molecule type" value="Genomic_DNA"/>
</dbReference>
<feature type="region of interest" description="Disordered" evidence="1">
    <location>
        <begin position="47"/>
        <end position="122"/>
    </location>
</feature>